<dbReference type="Pfam" id="PF05175">
    <property type="entry name" value="MTS"/>
    <property type="match status" value="1"/>
</dbReference>
<evidence type="ECO:0000256" key="5">
    <source>
        <dbReference type="SAM" id="MobiDB-lite"/>
    </source>
</evidence>
<keyword evidence="9" id="KW-1185">Reference proteome</keyword>
<dbReference type="InterPro" id="IPR055487">
    <property type="entry name" value="DUF7059"/>
</dbReference>
<evidence type="ECO:0000259" key="7">
    <source>
        <dbReference type="Pfam" id="PF23186"/>
    </source>
</evidence>
<dbReference type="InterPro" id="IPR029063">
    <property type="entry name" value="SAM-dependent_MTases_sf"/>
</dbReference>
<dbReference type="AlphaFoldDB" id="A0A150HAM6"/>
<dbReference type="InterPro" id="IPR052190">
    <property type="entry name" value="Euk-Arch_PrmC-MTase"/>
</dbReference>
<dbReference type="PANTHER" id="PTHR45875">
    <property type="entry name" value="METHYLTRANSFERASE N6AMT1"/>
    <property type="match status" value="1"/>
</dbReference>
<dbReference type="GO" id="GO:0008276">
    <property type="term" value="F:protein methyltransferase activity"/>
    <property type="evidence" value="ECO:0007669"/>
    <property type="project" value="TreeGrafter"/>
</dbReference>
<keyword evidence="4" id="KW-0949">S-adenosyl-L-methionine</keyword>
<dbReference type="PROSITE" id="PS51257">
    <property type="entry name" value="PROKAR_LIPOPROTEIN"/>
    <property type="match status" value="1"/>
</dbReference>
<dbReference type="PANTHER" id="PTHR45875:SF1">
    <property type="entry name" value="METHYLTRANSFERASE N6AMT1"/>
    <property type="match status" value="1"/>
</dbReference>
<dbReference type="GO" id="GO:0035657">
    <property type="term" value="C:eRF1 methyltransferase complex"/>
    <property type="evidence" value="ECO:0007669"/>
    <property type="project" value="TreeGrafter"/>
</dbReference>
<proteinExistence type="inferred from homology"/>
<evidence type="ECO:0000256" key="4">
    <source>
        <dbReference type="ARBA" id="ARBA00022691"/>
    </source>
</evidence>
<gene>
    <name evidence="8" type="primary">prmC_1</name>
    <name evidence="8" type="ORF">Bravens_00608</name>
</gene>
<reference evidence="8 9" key="1">
    <citation type="submission" date="2016-01" db="EMBL/GenBank/DDBJ databases">
        <title>Use of Whole Genome Sequencing to ascertain that Brevibacterium massiliense (Roux, Raoult 2009) is a later heterotypic synonym of Brevibacterium ravenspurgense (Mages 2008).</title>
        <authorList>
            <person name="Bernier A.-M."/>
            <person name="Burdz T."/>
            <person name="Huynh C."/>
            <person name="Pachecho A.L."/>
            <person name="Wiebe D."/>
            <person name="Bonner C."/>
            <person name="Bernard K."/>
        </authorList>
    </citation>
    <scope>NUCLEOTIDE SEQUENCE [LARGE SCALE GENOMIC DNA]</scope>
    <source>
        <strain evidence="8 9">CCUG56047</strain>
    </source>
</reference>
<dbReference type="PATRIC" id="fig|479117.4.peg.610"/>
<dbReference type="GO" id="GO:0032259">
    <property type="term" value="P:methylation"/>
    <property type="evidence" value="ECO:0007669"/>
    <property type="project" value="UniProtKB-KW"/>
</dbReference>
<comment type="similarity">
    <text evidence="1">Belongs to the eukaryotic/archaeal PrmC-related family.</text>
</comment>
<feature type="domain" description="DUF7059" evidence="7">
    <location>
        <begin position="55"/>
        <end position="130"/>
    </location>
</feature>
<dbReference type="RefSeq" id="WP_062020162.1">
    <property type="nucleotide sequence ID" value="NZ_LQQC01000007.1"/>
</dbReference>
<evidence type="ECO:0000313" key="9">
    <source>
        <dbReference type="Proteomes" id="UP000243589"/>
    </source>
</evidence>
<organism evidence="8 9">
    <name type="scientific">Brevibacterium ravenspurgense</name>
    <dbReference type="NCBI Taxonomy" id="479117"/>
    <lineage>
        <taxon>Bacteria</taxon>
        <taxon>Bacillati</taxon>
        <taxon>Actinomycetota</taxon>
        <taxon>Actinomycetes</taxon>
        <taxon>Micrococcales</taxon>
        <taxon>Brevibacteriaceae</taxon>
        <taxon>Brevibacterium</taxon>
    </lineage>
</organism>
<dbReference type="GO" id="GO:0008757">
    <property type="term" value="F:S-adenosylmethionine-dependent methyltransferase activity"/>
    <property type="evidence" value="ECO:0007669"/>
    <property type="project" value="TreeGrafter"/>
</dbReference>
<name>A0A150HAM6_9MICO</name>
<comment type="caution">
    <text evidence="8">The sequence shown here is derived from an EMBL/GenBank/DDBJ whole genome shotgun (WGS) entry which is preliminary data.</text>
</comment>
<dbReference type="CDD" id="cd02440">
    <property type="entry name" value="AdoMet_MTases"/>
    <property type="match status" value="1"/>
</dbReference>
<accession>A0A150HAM6</accession>
<dbReference type="EMBL" id="LQQC01000007">
    <property type="protein sequence ID" value="KXZ59055.1"/>
    <property type="molecule type" value="Genomic_DNA"/>
</dbReference>
<protein>
    <submittedName>
        <fullName evidence="8">Release factor glutamine methyltransferase</fullName>
        <ecNumber evidence="8">2.1.1.-</ecNumber>
    </submittedName>
</protein>
<dbReference type="EC" id="2.1.1.-" evidence="8"/>
<dbReference type="InterPro" id="IPR007848">
    <property type="entry name" value="Small_mtfrase_dom"/>
</dbReference>
<evidence type="ECO:0000256" key="2">
    <source>
        <dbReference type="ARBA" id="ARBA00022603"/>
    </source>
</evidence>
<feature type="domain" description="Methyltransferase small" evidence="6">
    <location>
        <begin position="209"/>
        <end position="297"/>
    </location>
</feature>
<evidence type="ECO:0000256" key="1">
    <source>
        <dbReference type="ARBA" id="ARBA00006149"/>
    </source>
</evidence>
<sequence>MRSSLPAVPRIDSAGAAGTFAGCETSAGSGSPVAAGQTAGSAWPAQLRVALEGLEYTQPGLKALWGPDVDHALSTNDAAPALWFARTSSASLAVVARLFLLADAVPAASAEDALGAELVSALQAAGLLVSPDAGESHSGDPSPGECSEESERRLVSSVSIAPYSLPVGVPRLAGRRKPDTLYLASDFGTLTRPEVLDGDFVLGLGGAGRTLIEITPREAVTTAADIGTGCGIQALALALHADTVIATDISERALEFTRLNAKINGIGNIETRQGSLLEPLHGQTVDLLVTNPPFVITPQAARGQFEYRDGGMPGDQLMRSLVRDIPHHLSDGGQAAMLGNWEVGQPDAEAGPAAWHKAAQDEAASADEAAVGTAAAGQTSLMVIEREQLSPTAYAHTWIRDGGVVRASDKWNADTAAWLDDFASRGVEQISFGWVRFKRGARGVPVVAAHRVSGPLGANSAGVAAFLDTRMAMLEWLAGAEDSEIADTAFVRGSDIVEHRHHTPGTENPSVIEMAQGTGFGQTLTVDTALAAFIGVADGTMTLRTVAGALAALLEVDSDKLCQQLVEQVRDILPLGFVYPVLE</sequence>
<dbReference type="Proteomes" id="UP000243589">
    <property type="component" value="Unassembled WGS sequence"/>
</dbReference>
<dbReference type="SUPFAM" id="SSF53335">
    <property type="entry name" value="S-adenosyl-L-methionine-dependent methyltransferases"/>
    <property type="match status" value="1"/>
</dbReference>
<dbReference type="GO" id="GO:0008170">
    <property type="term" value="F:N-methyltransferase activity"/>
    <property type="evidence" value="ECO:0007669"/>
    <property type="project" value="UniProtKB-ARBA"/>
</dbReference>
<evidence type="ECO:0000313" key="8">
    <source>
        <dbReference type="EMBL" id="KXZ59055.1"/>
    </source>
</evidence>
<dbReference type="GO" id="GO:0003676">
    <property type="term" value="F:nucleic acid binding"/>
    <property type="evidence" value="ECO:0007669"/>
    <property type="project" value="InterPro"/>
</dbReference>
<dbReference type="InterPro" id="IPR002052">
    <property type="entry name" value="DNA_methylase_N6_adenine_CS"/>
</dbReference>
<keyword evidence="2 8" id="KW-0489">Methyltransferase</keyword>
<dbReference type="PROSITE" id="PS00092">
    <property type="entry name" value="N6_MTASE"/>
    <property type="match status" value="1"/>
</dbReference>
<evidence type="ECO:0000259" key="6">
    <source>
        <dbReference type="Pfam" id="PF05175"/>
    </source>
</evidence>
<dbReference type="Pfam" id="PF23186">
    <property type="entry name" value="DUF7059"/>
    <property type="match status" value="1"/>
</dbReference>
<dbReference type="Gene3D" id="3.40.50.150">
    <property type="entry name" value="Vaccinia Virus protein VP39"/>
    <property type="match status" value="1"/>
</dbReference>
<feature type="region of interest" description="Disordered" evidence="5">
    <location>
        <begin position="130"/>
        <end position="151"/>
    </location>
</feature>
<keyword evidence="3 8" id="KW-0808">Transferase</keyword>
<evidence type="ECO:0000256" key="3">
    <source>
        <dbReference type="ARBA" id="ARBA00022679"/>
    </source>
</evidence>